<reference evidence="1 2" key="1">
    <citation type="journal article" date="2021" name="Int. J. Syst. Evol. Microbiol.">
        <title>Reticulibacter mediterranei gen. nov., sp. nov., within the new family Reticulibacteraceae fam. nov., and Ktedonospora formicarum gen. nov., sp. nov., Ktedonobacter robiniae sp. nov., Dictyobacter formicarum sp. nov. and Dictyobacter arantiisoli sp. nov., belonging to the class Ktedonobacteria.</title>
        <authorList>
            <person name="Yabe S."/>
            <person name="Zheng Y."/>
            <person name="Wang C.M."/>
            <person name="Sakai Y."/>
            <person name="Abe K."/>
            <person name="Yokota A."/>
            <person name="Donadio S."/>
            <person name="Cavaletti L."/>
            <person name="Monciardini P."/>
        </authorList>
    </citation>
    <scope>NUCLEOTIDE SEQUENCE [LARGE SCALE GENOMIC DNA]</scope>
    <source>
        <strain evidence="1 2">SOSP1-9</strain>
    </source>
</reference>
<accession>A0ABQ3VMJ1</accession>
<keyword evidence="2" id="KW-1185">Reference proteome</keyword>
<evidence type="ECO:0000313" key="2">
    <source>
        <dbReference type="Proteomes" id="UP000635565"/>
    </source>
</evidence>
<organism evidence="1 2">
    <name type="scientific">Dictyobacter formicarum</name>
    <dbReference type="NCBI Taxonomy" id="2778368"/>
    <lineage>
        <taxon>Bacteria</taxon>
        <taxon>Bacillati</taxon>
        <taxon>Chloroflexota</taxon>
        <taxon>Ktedonobacteria</taxon>
        <taxon>Ktedonobacterales</taxon>
        <taxon>Dictyobacteraceae</taxon>
        <taxon>Dictyobacter</taxon>
    </lineage>
</organism>
<protein>
    <submittedName>
        <fullName evidence="1">Uncharacterized protein</fullName>
    </submittedName>
</protein>
<comment type="caution">
    <text evidence="1">The sequence shown here is derived from an EMBL/GenBank/DDBJ whole genome shotgun (WGS) entry which is preliminary data.</text>
</comment>
<name>A0ABQ3VMJ1_9CHLR</name>
<sequence>MTLGITVLIDSVAITATEYDLQVQKGFWKRKVSWQQASLFAIGEDPYGTSQWVELSSATTILRWLHEGGPTKGEYLVIVCWQSPPP</sequence>
<evidence type="ECO:0000313" key="1">
    <source>
        <dbReference type="EMBL" id="GHO87434.1"/>
    </source>
</evidence>
<gene>
    <name evidence="1" type="ORF">KSZ_54400</name>
</gene>
<dbReference type="EMBL" id="BNJJ01000017">
    <property type="protein sequence ID" value="GHO87434.1"/>
    <property type="molecule type" value="Genomic_DNA"/>
</dbReference>
<proteinExistence type="predicted"/>
<dbReference type="Proteomes" id="UP000635565">
    <property type="component" value="Unassembled WGS sequence"/>
</dbReference>